<feature type="signal peptide" evidence="3">
    <location>
        <begin position="1"/>
        <end position="19"/>
    </location>
</feature>
<feature type="compositionally biased region" description="Low complexity" evidence="2">
    <location>
        <begin position="109"/>
        <end position="120"/>
    </location>
</feature>
<protein>
    <recommendedName>
        <fullName evidence="6">Growth-blocking peptide, long form</fullName>
    </recommendedName>
</protein>
<comment type="similarity">
    <text evidence="1">Belongs to the GBP/PSP1/paralytic peptide family.</text>
</comment>
<evidence type="ECO:0000256" key="2">
    <source>
        <dbReference type="SAM" id="MobiDB-lite"/>
    </source>
</evidence>
<feature type="compositionally biased region" description="Basic and acidic residues" evidence="2">
    <location>
        <begin position="58"/>
        <end position="72"/>
    </location>
</feature>
<keyword evidence="3" id="KW-0732">Signal</keyword>
<accession>A0AAV1JTF6</accession>
<dbReference type="Proteomes" id="UP001497472">
    <property type="component" value="Unassembled WGS sequence"/>
</dbReference>
<organism evidence="4 5">
    <name type="scientific">Leptosia nina</name>
    <dbReference type="NCBI Taxonomy" id="320188"/>
    <lineage>
        <taxon>Eukaryota</taxon>
        <taxon>Metazoa</taxon>
        <taxon>Ecdysozoa</taxon>
        <taxon>Arthropoda</taxon>
        <taxon>Hexapoda</taxon>
        <taxon>Insecta</taxon>
        <taxon>Pterygota</taxon>
        <taxon>Neoptera</taxon>
        <taxon>Endopterygota</taxon>
        <taxon>Lepidoptera</taxon>
        <taxon>Glossata</taxon>
        <taxon>Ditrysia</taxon>
        <taxon>Papilionoidea</taxon>
        <taxon>Pieridae</taxon>
        <taxon>Pierinae</taxon>
        <taxon>Leptosia</taxon>
    </lineage>
</organism>
<sequence>MKSVFVLSIVILLSSTCEGGLLKDVVVTIHEKAHNIREDIKNVLHHKDENTPQNSISNKDHKPSTTEKVETDKTIAVNTPSAITFPDDIPTKEVAVKTEQLITSTVSSVSSSTIASNSTTKENQDGRDNFRAANCATGFKKTADGRCKPTF</sequence>
<comment type="caution">
    <text evidence="4">The sequence shown here is derived from an EMBL/GenBank/DDBJ whole genome shotgun (WGS) entry which is preliminary data.</text>
</comment>
<keyword evidence="5" id="KW-1185">Reference proteome</keyword>
<evidence type="ECO:0000313" key="4">
    <source>
        <dbReference type="EMBL" id="CAK1551774.1"/>
    </source>
</evidence>
<evidence type="ECO:0000256" key="3">
    <source>
        <dbReference type="SAM" id="SignalP"/>
    </source>
</evidence>
<feature type="chain" id="PRO_5043426950" description="Growth-blocking peptide, long form" evidence="3">
    <location>
        <begin position="20"/>
        <end position="151"/>
    </location>
</feature>
<proteinExistence type="inferred from homology"/>
<reference evidence="4 5" key="1">
    <citation type="submission" date="2023-11" db="EMBL/GenBank/DDBJ databases">
        <authorList>
            <person name="Okamura Y."/>
        </authorList>
    </citation>
    <scope>NUCLEOTIDE SEQUENCE [LARGE SCALE GENOMIC DNA]</scope>
</reference>
<dbReference type="AlphaFoldDB" id="A0AAV1JTF6"/>
<dbReference type="EMBL" id="CAVLEF010000132">
    <property type="protein sequence ID" value="CAK1551774.1"/>
    <property type="molecule type" value="Genomic_DNA"/>
</dbReference>
<feature type="region of interest" description="Disordered" evidence="2">
    <location>
        <begin position="109"/>
        <end position="128"/>
    </location>
</feature>
<dbReference type="InterPro" id="IPR003463">
    <property type="entry name" value="GBP_PSP"/>
</dbReference>
<evidence type="ECO:0008006" key="6">
    <source>
        <dbReference type="Google" id="ProtNLM"/>
    </source>
</evidence>
<feature type="region of interest" description="Disordered" evidence="2">
    <location>
        <begin position="44"/>
        <end position="72"/>
    </location>
</feature>
<evidence type="ECO:0000256" key="1">
    <source>
        <dbReference type="ARBA" id="ARBA00010601"/>
    </source>
</evidence>
<gene>
    <name evidence="4" type="ORF">LNINA_LOCUS10883</name>
</gene>
<name>A0AAV1JTF6_9NEOP</name>
<dbReference type="Pfam" id="PF02425">
    <property type="entry name" value="GBP_PSP"/>
    <property type="match status" value="1"/>
</dbReference>
<evidence type="ECO:0000313" key="5">
    <source>
        <dbReference type="Proteomes" id="UP001497472"/>
    </source>
</evidence>